<dbReference type="SMART" id="SM00448">
    <property type="entry name" value="REC"/>
    <property type="match status" value="1"/>
</dbReference>
<dbReference type="PANTHER" id="PTHR44591:SF3">
    <property type="entry name" value="RESPONSE REGULATORY DOMAIN-CONTAINING PROTEIN"/>
    <property type="match status" value="1"/>
</dbReference>
<dbReference type="Proteomes" id="UP000257127">
    <property type="component" value="Unassembled WGS sequence"/>
</dbReference>
<evidence type="ECO:0000256" key="2">
    <source>
        <dbReference type="PROSITE-ProRule" id="PRU00169"/>
    </source>
</evidence>
<evidence type="ECO:0000256" key="1">
    <source>
        <dbReference type="ARBA" id="ARBA00022553"/>
    </source>
</evidence>
<proteinExistence type="predicted"/>
<evidence type="ECO:0000313" key="4">
    <source>
        <dbReference type="EMBL" id="RFC55046.1"/>
    </source>
</evidence>
<dbReference type="AlphaFoldDB" id="A0A3E1EZR4"/>
<keyword evidence="1 2" id="KW-0597">Phosphoprotein</keyword>
<dbReference type="PANTHER" id="PTHR44591">
    <property type="entry name" value="STRESS RESPONSE REGULATOR PROTEIN 1"/>
    <property type="match status" value="1"/>
</dbReference>
<dbReference type="Gene3D" id="3.40.50.2300">
    <property type="match status" value="1"/>
</dbReference>
<dbReference type="SUPFAM" id="SSF52172">
    <property type="entry name" value="CheY-like"/>
    <property type="match status" value="1"/>
</dbReference>
<gene>
    <name evidence="4" type="ORF">DXU93_04290</name>
</gene>
<dbReference type="InterPro" id="IPR050595">
    <property type="entry name" value="Bact_response_regulator"/>
</dbReference>
<dbReference type="OrthoDB" id="1118837at2"/>
<dbReference type="PROSITE" id="PS50110">
    <property type="entry name" value="RESPONSE_REGULATORY"/>
    <property type="match status" value="1"/>
</dbReference>
<evidence type="ECO:0000259" key="3">
    <source>
        <dbReference type="PROSITE" id="PS50110"/>
    </source>
</evidence>
<reference evidence="4 5" key="1">
    <citation type="submission" date="2018-08" db="EMBL/GenBank/DDBJ databases">
        <title>The draft genome squence of Brumimicrobium sp. N62.</title>
        <authorList>
            <person name="Du Z.-J."/>
            <person name="Luo H.-R."/>
        </authorList>
    </citation>
    <scope>NUCLEOTIDE SEQUENCE [LARGE SCALE GENOMIC DNA]</scope>
    <source>
        <strain evidence="4 5">N62</strain>
    </source>
</reference>
<organism evidence="4 5">
    <name type="scientific">Brumimicrobium aurantiacum</name>
    <dbReference type="NCBI Taxonomy" id="1737063"/>
    <lineage>
        <taxon>Bacteria</taxon>
        <taxon>Pseudomonadati</taxon>
        <taxon>Bacteroidota</taxon>
        <taxon>Flavobacteriia</taxon>
        <taxon>Flavobacteriales</taxon>
        <taxon>Crocinitomicaceae</taxon>
        <taxon>Brumimicrobium</taxon>
    </lineage>
</organism>
<sequence>MMNTLNNKIFVVDDDLFHLGAMQQILNSNGDEEVITFENGMECLLEIHQNPKIVFLDHQMDIYTGFETLKKIKRHNPNIFVVMVSAQEEMQTAIDALKYGAFDYLQKDENLEHKVLEVMQKITEVKQVLKKRKSFGIKSLFKK</sequence>
<feature type="domain" description="Response regulatory" evidence="3">
    <location>
        <begin position="8"/>
        <end position="122"/>
    </location>
</feature>
<dbReference type="Pfam" id="PF00072">
    <property type="entry name" value="Response_reg"/>
    <property type="match status" value="1"/>
</dbReference>
<evidence type="ECO:0000313" key="5">
    <source>
        <dbReference type="Proteomes" id="UP000257127"/>
    </source>
</evidence>
<name>A0A3E1EZR4_9FLAO</name>
<dbReference type="InterPro" id="IPR011006">
    <property type="entry name" value="CheY-like_superfamily"/>
</dbReference>
<accession>A0A3E1EZR4</accession>
<comment type="caution">
    <text evidence="4">The sequence shown here is derived from an EMBL/GenBank/DDBJ whole genome shotgun (WGS) entry which is preliminary data.</text>
</comment>
<keyword evidence="5" id="KW-1185">Reference proteome</keyword>
<protein>
    <submittedName>
        <fullName evidence="4">Response regulator</fullName>
    </submittedName>
</protein>
<feature type="modified residue" description="4-aspartylphosphate" evidence="2">
    <location>
        <position position="57"/>
    </location>
</feature>
<dbReference type="EMBL" id="QURB01000002">
    <property type="protein sequence ID" value="RFC55046.1"/>
    <property type="molecule type" value="Genomic_DNA"/>
</dbReference>
<dbReference type="CDD" id="cd00156">
    <property type="entry name" value="REC"/>
    <property type="match status" value="1"/>
</dbReference>
<dbReference type="InterPro" id="IPR001789">
    <property type="entry name" value="Sig_transdc_resp-reg_receiver"/>
</dbReference>
<dbReference type="GO" id="GO:0000160">
    <property type="term" value="P:phosphorelay signal transduction system"/>
    <property type="evidence" value="ECO:0007669"/>
    <property type="project" value="InterPro"/>
</dbReference>